<evidence type="ECO:0000256" key="1">
    <source>
        <dbReference type="SAM" id="SignalP"/>
    </source>
</evidence>
<accession>A0AAX4J0W7</accession>
<feature type="signal peptide" evidence="1">
    <location>
        <begin position="1"/>
        <end position="22"/>
    </location>
</feature>
<gene>
    <name evidence="2" type="ORF">CDEST_14203</name>
</gene>
<reference evidence="3" key="1">
    <citation type="journal article" date="2023" name="bioRxiv">
        <title>Complete genome of the Medicago anthracnose fungus, Colletotrichum destructivum, reveals a mini-chromosome-like region within a core chromosome.</title>
        <authorList>
            <person name="Lapalu N."/>
            <person name="Simon A."/>
            <person name="Lu A."/>
            <person name="Plaumann P.-L."/>
            <person name="Amselem J."/>
            <person name="Pigne S."/>
            <person name="Auger A."/>
            <person name="Koch C."/>
            <person name="Dallery J.-F."/>
            <person name="O'Connell R.J."/>
        </authorList>
    </citation>
    <scope>NUCLEOTIDE SEQUENCE [LARGE SCALE GENOMIC DNA]</scope>
    <source>
        <strain evidence="3">CBS 520.97</strain>
    </source>
</reference>
<name>A0AAX4J0W7_9PEZI</name>
<feature type="chain" id="PRO_5043321067" evidence="1">
    <location>
        <begin position="23"/>
        <end position="196"/>
    </location>
</feature>
<keyword evidence="3" id="KW-1185">Reference proteome</keyword>
<keyword evidence="1" id="KW-0732">Signal</keyword>
<dbReference type="AlphaFoldDB" id="A0AAX4J0W7"/>
<proteinExistence type="predicted"/>
<protein>
    <submittedName>
        <fullName evidence="2">Uncharacterized protein</fullName>
    </submittedName>
</protein>
<sequence length="196" mass="23021">MLIFRFVLYTLLQALAFTQIYALPSDNPQPKINRRKEVDLKGQTLPRFGEVVTLYIVCYKENWHPAIIAVAGDGSSYRWHAENHEYAPKNDWQLSAQKRFPYDDNFVKTLSKKVVRKIGDIKWGNIDVVLGEKRLLPSNDVRLKQNCWWWAQRAMKSLVQGNYLDEKTAHKAYTGIKRSTAWRGRPWTAPRWRDKV</sequence>
<evidence type="ECO:0000313" key="2">
    <source>
        <dbReference type="EMBL" id="WQF89189.1"/>
    </source>
</evidence>
<dbReference type="Proteomes" id="UP001322277">
    <property type="component" value="Chromosome 9"/>
</dbReference>
<evidence type="ECO:0000313" key="3">
    <source>
        <dbReference type="Proteomes" id="UP001322277"/>
    </source>
</evidence>
<organism evidence="2 3">
    <name type="scientific">Colletotrichum destructivum</name>
    <dbReference type="NCBI Taxonomy" id="34406"/>
    <lineage>
        <taxon>Eukaryota</taxon>
        <taxon>Fungi</taxon>
        <taxon>Dikarya</taxon>
        <taxon>Ascomycota</taxon>
        <taxon>Pezizomycotina</taxon>
        <taxon>Sordariomycetes</taxon>
        <taxon>Hypocreomycetidae</taxon>
        <taxon>Glomerellales</taxon>
        <taxon>Glomerellaceae</taxon>
        <taxon>Colletotrichum</taxon>
        <taxon>Colletotrichum destructivum species complex</taxon>
    </lineage>
</organism>
<dbReference type="EMBL" id="CP137313">
    <property type="protein sequence ID" value="WQF89189.1"/>
    <property type="molecule type" value="Genomic_DNA"/>
</dbReference>
<dbReference type="KEGG" id="cdet:87950703"/>
<dbReference type="GeneID" id="87950703"/>
<dbReference type="RefSeq" id="XP_062786410.1">
    <property type="nucleotide sequence ID" value="XM_062930359.1"/>
</dbReference>